<keyword evidence="5" id="KW-1185">Reference proteome</keyword>
<dbReference type="CDD" id="cd04179">
    <property type="entry name" value="DPM_DPG-synthase_like"/>
    <property type="match status" value="1"/>
</dbReference>
<dbReference type="GO" id="GO:0016740">
    <property type="term" value="F:transferase activity"/>
    <property type="evidence" value="ECO:0007669"/>
    <property type="project" value="UniProtKB-KW"/>
</dbReference>
<dbReference type="STRING" id="355548.SAMN04487945_0284"/>
<evidence type="ECO:0000256" key="2">
    <source>
        <dbReference type="SAM" id="Phobius"/>
    </source>
</evidence>
<keyword evidence="4" id="KW-0808">Transferase</keyword>
<dbReference type="OrthoDB" id="43988at2157"/>
<feature type="transmembrane region" description="Helical" evidence="2">
    <location>
        <begin position="291"/>
        <end position="313"/>
    </location>
</feature>
<dbReference type="Proteomes" id="UP000198518">
    <property type="component" value="Unassembled WGS sequence"/>
</dbReference>
<dbReference type="PANTHER" id="PTHR48090:SF7">
    <property type="entry name" value="RFBJ PROTEIN"/>
    <property type="match status" value="1"/>
</dbReference>
<dbReference type="EMBL" id="FOJA01000001">
    <property type="protein sequence ID" value="SEV90795.1"/>
    <property type="molecule type" value="Genomic_DNA"/>
</dbReference>
<dbReference type="Gene3D" id="3.90.550.10">
    <property type="entry name" value="Spore Coat Polysaccharide Biosynthesis Protein SpsA, Chain A"/>
    <property type="match status" value="1"/>
</dbReference>
<keyword evidence="2" id="KW-0812">Transmembrane</keyword>
<evidence type="ECO:0000256" key="1">
    <source>
        <dbReference type="SAM" id="MobiDB-lite"/>
    </source>
</evidence>
<reference evidence="4 5" key="1">
    <citation type="submission" date="2016-10" db="EMBL/GenBank/DDBJ databases">
        <authorList>
            <person name="de Groot N.N."/>
        </authorList>
    </citation>
    <scope>NUCLEOTIDE SEQUENCE [LARGE SCALE GENOMIC DNA]</scope>
    <source>
        <strain evidence="4 5">CGMCC 1.5337</strain>
    </source>
</reference>
<accession>A0A1I0MQ89</accession>
<organism evidence="4 5">
    <name type="scientific">Halobacterium jilantaiense</name>
    <dbReference type="NCBI Taxonomy" id="355548"/>
    <lineage>
        <taxon>Archaea</taxon>
        <taxon>Methanobacteriati</taxon>
        <taxon>Methanobacteriota</taxon>
        <taxon>Stenosarchaea group</taxon>
        <taxon>Halobacteria</taxon>
        <taxon>Halobacteriales</taxon>
        <taxon>Halobacteriaceae</taxon>
        <taxon>Halobacterium</taxon>
    </lineage>
</organism>
<dbReference type="RefSeq" id="WP_089667364.1">
    <property type="nucleotide sequence ID" value="NZ_FOJA01000001.1"/>
</dbReference>
<dbReference type="PANTHER" id="PTHR48090">
    <property type="entry name" value="UNDECAPRENYL-PHOSPHATE 4-DEOXY-4-FORMAMIDO-L-ARABINOSE TRANSFERASE-RELATED"/>
    <property type="match status" value="1"/>
</dbReference>
<feature type="transmembrane region" description="Helical" evidence="2">
    <location>
        <begin position="256"/>
        <end position="279"/>
    </location>
</feature>
<evidence type="ECO:0000259" key="3">
    <source>
        <dbReference type="Pfam" id="PF00535"/>
    </source>
</evidence>
<sequence>MYRAHTVGVVVPAYNEAGFVGDTIASVPAFVDRVYVVEDGSTDGTWREIRAAARAENDHHDAGVFPDRVVPIRHDENRGVGGAIKTGYLRAREEDVDLVAVMGADGQMEPDALADLLDPVVDDRADYVKANRFLGRTSRGDMPRLRFVGNAMLGALTKVASGYWKTGDPQSGYTVISGDALDAVPIEDMYEFYGYCNDLLVKLNVAGMRVLDVPHPPVYGDEESHIRYHTYVPKVSGMLARNFLWRLKTKYLVFDFHPLVGAYAAGAAASAVGLAGLAWALPGVGSVASPLARFGAAVSVLLVGALAFVAAMWMDMRANDHLGGTVLPNDPEPVASKPERPESAATADTGTETGGGTADPGSVSANDDGTVAVELAPDEWSSLLDAAVTDGGDADEAAAARRVRERVRDRLRDEERAAE</sequence>
<proteinExistence type="predicted"/>
<keyword evidence="2" id="KW-1133">Transmembrane helix</keyword>
<dbReference type="InterPro" id="IPR050256">
    <property type="entry name" value="Glycosyltransferase_2"/>
</dbReference>
<feature type="region of interest" description="Disordered" evidence="1">
    <location>
        <begin position="324"/>
        <end position="419"/>
    </location>
</feature>
<evidence type="ECO:0000313" key="5">
    <source>
        <dbReference type="Proteomes" id="UP000198518"/>
    </source>
</evidence>
<dbReference type="InterPro" id="IPR029044">
    <property type="entry name" value="Nucleotide-diphossugar_trans"/>
</dbReference>
<keyword evidence="2" id="KW-0472">Membrane</keyword>
<gene>
    <name evidence="4" type="ORF">SAMN04487945_0284</name>
</gene>
<dbReference type="AlphaFoldDB" id="A0A1I0MQ89"/>
<dbReference type="SUPFAM" id="SSF53448">
    <property type="entry name" value="Nucleotide-diphospho-sugar transferases"/>
    <property type="match status" value="1"/>
</dbReference>
<feature type="domain" description="Glycosyltransferase 2-like" evidence="3">
    <location>
        <begin position="9"/>
        <end position="181"/>
    </location>
</feature>
<evidence type="ECO:0000313" key="4">
    <source>
        <dbReference type="EMBL" id="SEV90795.1"/>
    </source>
</evidence>
<name>A0A1I0MQ89_9EURY</name>
<feature type="compositionally biased region" description="Basic and acidic residues" evidence="1">
    <location>
        <begin position="406"/>
        <end position="419"/>
    </location>
</feature>
<protein>
    <submittedName>
        <fullName evidence="4">Glycosyltransferase, catalytic subunit of cellulose synthase and poly-beta-1,6-N-acetylglucosamine synthase</fullName>
    </submittedName>
</protein>
<dbReference type="InterPro" id="IPR001173">
    <property type="entry name" value="Glyco_trans_2-like"/>
</dbReference>
<dbReference type="Pfam" id="PF00535">
    <property type="entry name" value="Glycos_transf_2"/>
    <property type="match status" value="1"/>
</dbReference>